<name>A0A381QRJ1_9ZZZZ</name>
<feature type="transmembrane region" description="Helical" evidence="9">
    <location>
        <begin position="68"/>
        <end position="94"/>
    </location>
</feature>
<proteinExistence type="predicted"/>
<feature type="region of interest" description="Disordered" evidence="8">
    <location>
        <begin position="1"/>
        <end position="22"/>
    </location>
</feature>
<keyword evidence="6 9" id="KW-1133">Transmembrane helix</keyword>
<evidence type="ECO:0000256" key="2">
    <source>
        <dbReference type="ARBA" id="ARBA00022448"/>
    </source>
</evidence>
<keyword evidence="5 9" id="KW-0812">Transmembrane</keyword>
<sequence length="546" mass="58942">MSENPVAAPSTASDVRSRARTGRPPWDLSVGAVLVATLFALPGGYVLWRALTGGALHLLAERRSLEPLWRTVQLAFLVSASAALLGTVLAWLTVRTDLPLRRFWRIVAPLPLVYPSFVGAAAFRSGLTPGGIVHDLAGHLGLDLQLRLHGLVGAWLVLTLFTYPYVYLPVAARLSALPSSLEENARLLGDRPLQVFRRVVVPQASSSIGAGSLLVFLYTVSDFGAVHLMRFETLTQTIYRTRLFDQGRSFALALLLLALALVVIATERTVARRGSRTEVIGDRSSLLIPLGRWKAAAIATCSLVVGLALFAPAVSLADWGLFGWFRQRRGLAELRLDWGDVAGATWSTVWVSMVTAVVAIAVVLPVAYLLARHRSRLGGIVNGVVVAGFAIPGLVVAISLIFWTLHASPFEFLIGTMPVLVFAYVVHFGALAVRTTQVAVSSVPRQMNDAARLLGAGRLRRFFTVDLPIMAPGLAAGAGLVMLSTMKELPATLLVSPIGFRTLVVQIWDAYEALYLAEMAILSLVLVAISALLTWFLVVRRSDHLA</sequence>
<dbReference type="GO" id="GO:0005886">
    <property type="term" value="C:plasma membrane"/>
    <property type="evidence" value="ECO:0007669"/>
    <property type="project" value="UniProtKB-SubCell"/>
</dbReference>
<evidence type="ECO:0000256" key="5">
    <source>
        <dbReference type="ARBA" id="ARBA00022692"/>
    </source>
</evidence>
<comment type="subcellular location">
    <subcellularLocation>
        <location evidence="1">Cell inner membrane</location>
        <topology evidence="1">Multi-pass membrane protein</topology>
    </subcellularLocation>
</comment>
<evidence type="ECO:0000256" key="7">
    <source>
        <dbReference type="ARBA" id="ARBA00023136"/>
    </source>
</evidence>
<feature type="transmembrane region" description="Helical" evidence="9">
    <location>
        <begin position="349"/>
        <end position="371"/>
    </location>
</feature>
<evidence type="ECO:0000256" key="6">
    <source>
        <dbReference type="ARBA" id="ARBA00022989"/>
    </source>
</evidence>
<evidence type="ECO:0000256" key="8">
    <source>
        <dbReference type="SAM" id="MobiDB-lite"/>
    </source>
</evidence>
<feature type="transmembrane region" description="Helical" evidence="9">
    <location>
        <begin position="295"/>
        <end position="317"/>
    </location>
</feature>
<dbReference type="EMBL" id="UINC01001480">
    <property type="protein sequence ID" value="SUZ81730.1"/>
    <property type="molecule type" value="Genomic_DNA"/>
</dbReference>
<feature type="transmembrane region" description="Helical" evidence="9">
    <location>
        <begin position="383"/>
        <end position="406"/>
    </location>
</feature>
<dbReference type="PROSITE" id="PS50928">
    <property type="entry name" value="ABC_TM1"/>
    <property type="match status" value="2"/>
</dbReference>
<dbReference type="AlphaFoldDB" id="A0A381QRJ1"/>
<protein>
    <recommendedName>
        <fullName evidence="10">ABC transmembrane type-1 domain-containing protein</fullName>
    </recommendedName>
</protein>
<gene>
    <name evidence="11" type="ORF">METZ01_LOCUS34584</name>
</gene>
<keyword evidence="4" id="KW-0997">Cell inner membrane</keyword>
<evidence type="ECO:0000256" key="1">
    <source>
        <dbReference type="ARBA" id="ARBA00004429"/>
    </source>
</evidence>
<feature type="transmembrane region" description="Helical" evidence="9">
    <location>
        <begin position="462"/>
        <end position="483"/>
    </location>
</feature>
<dbReference type="CDD" id="cd06261">
    <property type="entry name" value="TM_PBP2"/>
    <property type="match status" value="2"/>
</dbReference>
<feature type="transmembrane region" description="Helical" evidence="9">
    <location>
        <begin position="412"/>
        <end position="433"/>
    </location>
</feature>
<dbReference type="InterPro" id="IPR035906">
    <property type="entry name" value="MetI-like_sf"/>
</dbReference>
<dbReference type="PANTHER" id="PTHR43357:SF3">
    <property type="entry name" value="FE(3+)-TRANSPORT SYSTEM PERMEASE PROTEIN FBPB 2"/>
    <property type="match status" value="1"/>
</dbReference>
<feature type="transmembrane region" description="Helical" evidence="9">
    <location>
        <begin position="146"/>
        <end position="168"/>
    </location>
</feature>
<keyword evidence="3" id="KW-1003">Cell membrane</keyword>
<feature type="transmembrane region" description="Helical" evidence="9">
    <location>
        <begin position="513"/>
        <end position="538"/>
    </location>
</feature>
<feature type="transmembrane region" description="Helical" evidence="9">
    <location>
        <begin position="26"/>
        <end position="48"/>
    </location>
</feature>
<dbReference type="Pfam" id="PF00528">
    <property type="entry name" value="BPD_transp_1"/>
    <property type="match status" value="2"/>
</dbReference>
<evidence type="ECO:0000259" key="10">
    <source>
        <dbReference type="PROSITE" id="PS50928"/>
    </source>
</evidence>
<dbReference type="SUPFAM" id="SSF161098">
    <property type="entry name" value="MetI-like"/>
    <property type="match status" value="2"/>
</dbReference>
<evidence type="ECO:0000256" key="3">
    <source>
        <dbReference type="ARBA" id="ARBA00022475"/>
    </source>
</evidence>
<feature type="transmembrane region" description="Helical" evidence="9">
    <location>
        <begin position="249"/>
        <end position="266"/>
    </location>
</feature>
<reference evidence="11" key="1">
    <citation type="submission" date="2018-05" db="EMBL/GenBank/DDBJ databases">
        <authorList>
            <person name="Lanie J.A."/>
            <person name="Ng W.-L."/>
            <person name="Kazmierczak K.M."/>
            <person name="Andrzejewski T.M."/>
            <person name="Davidsen T.M."/>
            <person name="Wayne K.J."/>
            <person name="Tettelin H."/>
            <person name="Glass J.I."/>
            <person name="Rusch D."/>
            <person name="Podicherti R."/>
            <person name="Tsui H.-C.T."/>
            <person name="Winkler M.E."/>
        </authorList>
    </citation>
    <scope>NUCLEOTIDE SEQUENCE</scope>
</reference>
<feature type="domain" description="ABC transmembrane type-1" evidence="10">
    <location>
        <begin position="68"/>
        <end position="267"/>
    </location>
</feature>
<accession>A0A381QRJ1</accession>
<evidence type="ECO:0000256" key="4">
    <source>
        <dbReference type="ARBA" id="ARBA00022519"/>
    </source>
</evidence>
<keyword evidence="7 9" id="KW-0472">Membrane</keyword>
<dbReference type="PANTHER" id="PTHR43357">
    <property type="entry name" value="INNER MEMBRANE ABC TRANSPORTER PERMEASE PROTEIN YDCV"/>
    <property type="match status" value="1"/>
</dbReference>
<keyword evidence="2" id="KW-0813">Transport</keyword>
<evidence type="ECO:0000313" key="11">
    <source>
        <dbReference type="EMBL" id="SUZ81730.1"/>
    </source>
</evidence>
<evidence type="ECO:0000256" key="9">
    <source>
        <dbReference type="SAM" id="Phobius"/>
    </source>
</evidence>
<feature type="transmembrane region" description="Helical" evidence="9">
    <location>
        <begin position="207"/>
        <end position="229"/>
    </location>
</feature>
<feature type="domain" description="ABC transmembrane type-1" evidence="10">
    <location>
        <begin position="345"/>
        <end position="534"/>
    </location>
</feature>
<feature type="transmembrane region" description="Helical" evidence="9">
    <location>
        <begin position="106"/>
        <end position="126"/>
    </location>
</feature>
<organism evidence="11">
    <name type="scientific">marine metagenome</name>
    <dbReference type="NCBI Taxonomy" id="408172"/>
    <lineage>
        <taxon>unclassified sequences</taxon>
        <taxon>metagenomes</taxon>
        <taxon>ecological metagenomes</taxon>
    </lineage>
</organism>
<dbReference type="GO" id="GO:0055085">
    <property type="term" value="P:transmembrane transport"/>
    <property type="evidence" value="ECO:0007669"/>
    <property type="project" value="InterPro"/>
</dbReference>
<dbReference type="Gene3D" id="1.10.3720.10">
    <property type="entry name" value="MetI-like"/>
    <property type="match status" value="2"/>
</dbReference>
<dbReference type="InterPro" id="IPR000515">
    <property type="entry name" value="MetI-like"/>
</dbReference>